<dbReference type="PANTHER" id="PTHR33567:SF3">
    <property type="entry name" value="CHROMATE ION TRANSPORTER (EUROFUNG)"/>
    <property type="match status" value="1"/>
</dbReference>
<dbReference type="PANTHER" id="PTHR33567">
    <property type="entry name" value="CHROMATE ION TRANSPORTER (EUROFUNG)"/>
    <property type="match status" value="1"/>
</dbReference>
<comment type="similarity">
    <text evidence="2">Belongs to the chromate ion transporter (CHR) (TC 2.A.51) family.</text>
</comment>
<dbReference type="GO" id="GO:0015109">
    <property type="term" value="F:chromate transmembrane transporter activity"/>
    <property type="evidence" value="ECO:0007669"/>
    <property type="project" value="InterPro"/>
</dbReference>
<dbReference type="AlphaFoldDB" id="A0A1N6L4U1"/>
<gene>
    <name evidence="8" type="ORF">SAMN05444165_5991</name>
</gene>
<evidence type="ECO:0000256" key="5">
    <source>
        <dbReference type="ARBA" id="ARBA00022989"/>
    </source>
</evidence>
<evidence type="ECO:0000256" key="7">
    <source>
        <dbReference type="SAM" id="Phobius"/>
    </source>
</evidence>
<feature type="transmembrane region" description="Helical" evidence="7">
    <location>
        <begin position="119"/>
        <end position="137"/>
    </location>
</feature>
<dbReference type="GO" id="GO:0005886">
    <property type="term" value="C:plasma membrane"/>
    <property type="evidence" value="ECO:0007669"/>
    <property type="project" value="UniProtKB-SubCell"/>
</dbReference>
<keyword evidence="3" id="KW-1003">Cell membrane</keyword>
<feature type="transmembrane region" description="Helical" evidence="7">
    <location>
        <begin position="202"/>
        <end position="224"/>
    </location>
</feature>
<organism evidence="8 9">
    <name type="scientific">Paraburkholderia phenazinium</name>
    <dbReference type="NCBI Taxonomy" id="60549"/>
    <lineage>
        <taxon>Bacteria</taxon>
        <taxon>Pseudomonadati</taxon>
        <taxon>Pseudomonadota</taxon>
        <taxon>Betaproteobacteria</taxon>
        <taxon>Burkholderiales</taxon>
        <taxon>Burkholderiaceae</taxon>
        <taxon>Paraburkholderia</taxon>
    </lineage>
</organism>
<evidence type="ECO:0000256" key="6">
    <source>
        <dbReference type="ARBA" id="ARBA00023136"/>
    </source>
</evidence>
<comment type="subcellular location">
    <subcellularLocation>
        <location evidence="1">Cell membrane</location>
        <topology evidence="1">Multi-pass membrane protein</topology>
    </subcellularLocation>
</comment>
<feature type="transmembrane region" description="Helical" evidence="7">
    <location>
        <begin position="299"/>
        <end position="325"/>
    </location>
</feature>
<keyword evidence="9" id="KW-1185">Reference proteome</keyword>
<keyword evidence="5 7" id="KW-1133">Transmembrane helix</keyword>
<name>A0A1N6L4U1_9BURK</name>
<dbReference type="Proteomes" id="UP000185151">
    <property type="component" value="Unassembled WGS sequence"/>
</dbReference>
<reference evidence="8 9" key="1">
    <citation type="submission" date="2016-11" db="EMBL/GenBank/DDBJ databases">
        <authorList>
            <person name="Jaros S."/>
            <person name="Januszkiewicz K."/>
            <person name="Wedrychowicz H."/>
        </authorList>
    </citation>
    <scope>NUCLEOTIDE SEQUENCE [LARGE SCALE GENOMIC DNA]</scope>
    <source>
        <strain evidence="8 9">GAS95</strain>
    </source>
</reference>
<dbReference type="NCBIfam" id="TIGR00937">
    <property type="entry name" value="2A51"/>
    <property type="match status" value="1"/>
</dbReference>
<dbReference type="EMBL" id="FSRU01000002">
    <property type="protein sequence ID" value="SIO63804.1"/>
    <property type="molecule type" value="Genomic_DNA"/>
</dbReference>
<keyword evidence="6 7" id="KW-0472">Membrane</keyword>
<feature type="transmembrane region" description="Helical" evidence="7">
    <location>
        <begin position="86"/>
        <end position="107"/>
    </location>
</feature>
<evidence type="ECO:0000313" key="8">
    <source>
        <dbReference type="EMBL" id="SIO63804.1"/>
    </source>
</evidence>
<feature type="transmembrane region" description="Helical" evidence="7">
    <location>
        <begin position="337"/>
        <end position="358"/>
    </location>
</feature>
<dbReference type="PIRSF" id="PIRSF004810">
    <property type="entry name" value="ChrA"/>
    <property type="match status" value="1"/>
</dbReference>
<dbReference type="RefSeq" id="WP_074301775.1">
    <property type="nucleotide sequence ID" value="NZ_FSRU01000002.1"/>
</dbReference>
<sequence length="401" mass="41568">MASQDSMARLTAPRIFLIFLKLGLTCFGGPVAHIGFFRDEFVKRRAWLSDEAFADIVALCQFMPGPSSSQVGIALGLRQGGLAGAFAAWLGFTLPSAVLLWAFGLVMTHYGAGAASAGWLHGLGLAAVAVVAQALWSMARTLCPDLPRLAIAAVAAAMMLSGATPLMQIAALLVGALAGWLLRHRLPVPGSAGEPITRSTAAHPALVLALFAALLFGLPAMAALSGSYALHLFSSFFRVGSLVFGGGHVVLPLLESVVVPAGWVRPDAFIAGYGAAQAVPGPLFTFAAFLGSVSSQQPAGIVGAAIAVVAIFLPSFLLVVGVVPLWDRLRSVRWVRYALLGINAAVVGLLGAAFYSPLCVHSLRSLTDVAFAAAALVLLWALRTPPWLVVALAAAVGELIF</sequence>
<evidence type="ECO:0000256" key="1">
    <source>
        <dbReference type="ARBA" id="ARBA00004651"/>
    </source>
</evidence>
<evidence type="ECO:0000256" key="2">
    <source>
        <dbReference type="ARBA" id="ARBA00005262"/>
    </source>
</evidence>
<dbReference type="InterPro" id="IPR003370">
    <property type="entry name" value="Chromate_transpt"/>
</dbReference>
<feature type="transmembrane region" description="Helical" evidence="7">
    <location>
        <begin position="370"/>
        <end position="396"/>
    </location>
</feature>
<protein>
    <submittedName>
        <fullName evidence="8">Chromate transporter</fullName>
    </submittedName>
</protein>
<proteinExistence type="inferred from homology"/>
<feature type="transmembrane region" description="Helical" evidence="7">
    <location>
        <begin position="236"/>
        <end position="254"/>
    </location>
</feature>
<dbReference type="InterPro" id="IPR014047">
    <property type="entry name" value="Chr_Tranpt_l_chain"/>
</dbReference>
<dbReference type="Pfam" id="PF02417">
    <property type="entry name" value="Chromate_transp"/>
    <property type="match status" value="2"/>
</dbReference>
<keyword evidence="4 7" id="KW-0812">Transmembrane</keyword>
<evidence type="ECO:0000256" key="4">
    <source>
        <dbReference type="ARBA" id="ARBA00022692"/>
    </source>
</evidence>
<evidence type="ECO:0000256" key="3">
    <source>
        <dbReference type="ARBA" id="ARBA00022475"/>
    </source>
</evidence>
<accession>A0A1N6L4U1</accession>
<feature type="transmembrane region" description="Helical" evidence="7">
    <location>
        <begin position="15"/>
        <end position="37"/>
    </location>
</feature>
<feature type="transmembrane region" description="Helical" evidence="7">
    <location>
        <begin position="149"/>
        <end position="182"/>
    </location>
</feature>
<evidence type="ECO:0000313" key="9">
    <source>
        <dbReference type="Proteomes" id="UP000185151"/>
    </source>
</evidence>